<dbReference type="EMBL" id="JAMZFT010000001">
    <property type="protein sequence ID" value="MCP1335556.1"/>
    <property type="molecule type" value="Genomic_DNA"/>
</dbReference>
<evidence type="ECO:0000313" key="3">
    <source>
        <dbReference type="Proteomes" id="UP001055804"/>
    </source>
</evidence>
<dbReference type="Pfam" id="PF09982">
    <property type="entry name" value="LpxR"/>
    <property type="match status" value="1"/>
</dbReference>
<evidence type="ECO:0000256" key="1">
    <source>
        <dbReference type="SAM" id="SignalP"/>
    </source>
</evidence>
<dbReference type="Gene3D" id="2.40.128.140">
    <property type="entry name" value="Outer membrane protein"/>
    <property type="match status" value="1"/>
</dbReference>
<sequence length="329" mass="35934">MPIARCTLSALAVLSVLLAAPGVRAGENGTLSFVLENDLFYDADRHYTNGVRATWLSPRRERSSLAVRAARLFPLFPLSGAVRTEYAVGQNMYTPTDITLANPPLDDRPYAGWTYASVGLVAETGRRLDQLSLSLGIVGPASLADETQRIVHEITGADTPRGWHTQLRNEPAVLLAYQRSWRGYVSDTFHGLGVDVTPHLGVALGNVFTYANGGLTVRFGERLPLDYGPPRIQPSLPGSGFFIPSGGFSWYLFAGVEGRAVARNIFLDGNTFRDSRSVDRKVLVGDLQYGLAVMWDGVRLAYTHVMRTKEFDGQDTPTDFGAFSVSVAF</sequence>
<evidence type="ECO:0000313" key="2">
    <source>
        <dbReference type="EMBL" id="MCP1335556.1"/>
    </source>
</evidence>
<name>A0A9J6P803_9PROT</name>
<feature type="chain" id="PRO_5039898147" evidence="1">
    <location>
        <begin position="26"/>
        <end position="329"/>
    </location>
</feature>
<comment type="caution">
    <text evidence="2">The sequence shown here is derived from an EMBL/GenBank/DDBJ whole genome shotgun (WGS) entry which is preliminary data.</text>
</comment>
<proteinExistence type="predicted"/>
<protein>
    <submittedName>
        <fullName evidence="2">Lipid A deacylase LpxR family protein</fullName>
    </submittedName>
</protein>
<dbReference type="InterPro" id="IPR037107">
    <property type="entry name" value="Put_OMP_sf"/>
</dbReference>
<dbReference type="InterPro" id="IPR018707">
    <property type="entry name" value="LpxR"/>
</dbReference>
<gene>
    <name evidence="2" type="ORF">NJQ99_03955</name>
</gene>
<accession>A0A9J6P803</accession>
<keyword evidence="3" id="KW-1185">Reference proteome</keyword>
<dbReference type="AlphaFoldDB" id="A0A9J6P803"/>
<dbReference type="RefSeq" id="WP_269331497.1">
    <property type="nucleotide sequence ID" value="NZ_JAMZFT010000001.1"/>
</dbReference>
<reference evidence="2" key="1">
    <citation type="submission" date="2022-06" db="EMBL/GenBank/DDBJ databases">
        <title>Isolation and Genomics of Futiania mangrovii gen. nov., sp. nov., a Rare and Metabolically-versatile member in the Class Alphaproteobacteria.</title>
        <authorList>
            <person name="Liu L."/>
            <person name="Huang W.-C."/>
            <person name="Pan J."/>
            <person name="Li J."/>
            <person name="Huang Y."/>
            <person name="Du H."/>
            <person name="Liu Y."/>
            <person name="Li M."/>
        </authorList>
    </citation>
    <scope>NUCLEOTIDE SEQUENCE</scope>
    <source>
        <strain evidence="2">FT118</strain>
    </source>
</reference>
<organism evidence="2 3">
    <name type="scientific">Futiania mangrovi</name>
    <dbReference type="NCBI Taxonomy" id="2959716"/>
    <lineage>
        <taxon>Bacteria</taxon>
        <taxon>Pseudomonadati</taxon>
        <taxon>Pseudomonadota</taxon>
        <taxon>Alphaproteobacteria</taxon>
        <taxon>Futianiales</taxon>
        <taxon>Futianiaceae</taxon>
        <taxon>Futiania</taxon>
    </lineage>
</organism>
<dbReference type="Proteomes" id="UP001055804">
    <property type="component" value="Unassembled WGS sequence"/>
</dbReference>
<feature type="signal peptide" evidence="1">
    <location>
        <begin position="1"/>
        <end position="25"/>
    </location>
</feature>
<keyword evidence="1" id="KW-0732">Signal</keyword>